<organism evidence="1 2">
    <name type="scientific">Leptidea sinapis</name>
    <dbReference type="NCBI Taxonomy" id="189913"/>
    <lineage>
        <taxon>Eukaryota</taxon>
        <taxon>Metazoa</taxon>
        <taxon>Ecdysozoa</taxon>
        <taxon>Arthropoda</taxon>
        <taxon>Hexapoda</taxon>
        <taxon>Insecta</taxon>
        <taxon>Pterygota</taxon>
        <taxon>Neoptera</taxon>
        <taxon>Endopterygota</taxon>
        <taxon>Lepidoptera</taxon>
        <taxon>Glossata</taxon>
        <taxon>Ditrysia</taxon>
        <taxon>Papilionoidea</taxon>
        <taxon>Pieridae</taxon>
        <taxon>Dismorphiinae</taxon>
        <taxon>Leptidea</taxon>
    </lineage>
</organism>
<reference evidence="1 2" key="1">
    <citation type="submission" date="2017-07" db="EMBL/GenBank/DDBJ databases">
        <authorList>
            <person name="Talla V."/>
            <person name="Backstrom N."/>
        </authorList>
    </citation>
    <scope>NUCLEOTIDE SEQUENCE [LARGE SCALE GENOMIC DNA]</scope>
</reference>
<sequence>MYVKSVKLFSSIFHLNFVLNLKKHTIEDCLRFQEICVDHEFVGVCKEVGKNPLNPKEPMLTLDLIDTSTSEDVYLNKQLVDEGRARLYSTS</sequence>
<proteinExistence type="predicted"/>
<dbReference type="Proteomes" id="UP000324832">
    <property type="component" value="Unassembled WGS sequence"/>
</dbReference>
<accession>A0A5E4PR18</accession>
<name>A0A5E4PR18_9NEOP</name>
<dbReference type="EMBL" id="FZQP02000127">
    <property type="protein sequence ID" value="VVC87495.1"/>
    <property type="molecule type" value="Genomic_DNA"/>
</dbReference>
<dbReference type="InterPro" id="IPR035437">
    <property type="entry name" value="SNase_OB-fold_sf"/>
</dbReference>
<gene>
    <name evidence="1" type="ORF">LSINAPIS_LOCUS1084</name>
</gene>
<keyword evidence="2" id="KW-1185">Reference proteome</keyword>
<evidence type="ECO:0000313" key="1">
    <source>
        <dbReference type="EMBL" id="VVC87495.1"/>
    </source>
</evidence>
<evidence type="ECO:0000313" key="2">
    <source>
        <dbReference type="Proteomes" id="UP000324832"/>
    </source>
</evidence>
<dbReference type="Gene3D" id="2.40.50.90">
    <property type="match status" value="1"/>
</dbReference>
<protein>
    <submittedName>
        <fullName evidence="1">Uncharacterized protein</fullName>
    </submittedName>
</protein>
<dbReference type="AlphaFoldDB" id="A0A5E4PR18"/>